<evidence type="ECO:0000259" key="12">
    <source>
        <dbReference type="PROSITE" id="PS50296"/>
    </source>
</evidence>
<dbReference type="InterPro" id="IPR041515">
    <property type="entry name" value="PPAF-2-like_Clip"/>
</dbReference>
<dbReference type="Proteomes" id="UP000678499">
    <property type="component" value="Unassembled WGS sequence"/>
</dbReference>
<feature type="domain" description="Peptidase S1" evidence="11">
    <location>
        <begin position="466"/>
        <end position="721"/>
    </location>
</feature>
<dbReference type="AlphaFoldDB" id="A0A7R9BDW2"/>
<comment type="similarity">
    <text evidence="3">Belongs to the SUI1 family.</text>
</comment>
<dbReference type="Pfam" id="PF00089">
    <property type="entry name" value="Trypsin"/>
    <property type="match status" value="1"/>
</dbReference>
<organism evidence="13">
    <name type="scientific">Notodromas monacha</name>
    <dbReference type="NCBI Taxonomy" id="399045"/>
    <lineage>
        <taxon>Eukaryota</taxon>
        <taxon>Metazoa</taxon>
        <taxon>Ecdysozoa</taxon>
        <taxon>Arthropoda</taxon>
        <taxon>Crustacea</taxon>
        <taxon>Oligostraca</taxon>
        <taxon>Ostracoda</taxon>
        <taxon>Podocopa</taxon>
        <taxon>Podocopida</taxon>
        <taxon>Cypridocopina</taxon>
        <taxon>Cypridoidea</taxon>
        <taxon>Cyprididae</taxon>
        <taxon>Notodromas</taxon>
    </lineage>
</organism>
<dbReference type="InterPro" id="IPR001254">
    <property type="entry name" value="Trypsin_dom"/>
</dbReference>
<dbReference type="NCBIfam" id="TIGR01160">
    <property type="entry name" value="SUI1_MOF2"/>
    <property type="match status" value="1"/>
</dbReference>
<dbReference type="InterPro" id="IPR001950">
    <property type="entry name" value="SUI1"/>
</dbReference>
<dbReference type="Gene3D" id="2.40.10.10">
    <property type="entry name" value="Trypsin-like serine proteases"/>
    <property type="match status" value="2"/>
</dbReference>
<dbReference type="EMBL" id="CAJPEX010000131">
    <property type="protein sequence ID" value="CAG0913587.1"/>
    <property type="molecule type" value="Genomic_DNA"/>
</dbReference>
<evidence type="ECO:0000256" key="5">
    <source>
        <dbReference type="ARBA" id="ARBA00022845"/>
    </source>
</evidence>
<dbReference type="PANTHER" id="PTHR24258:SF129">
    <property type="entry name" value="LP15124P-RELATED"/>
    <property type="match status" value="1"/>
</dbReference>
<feature type="compositionally biased region" description="Gly residues" evidence="10">
    <location>
        <begin position="245"/>
        <end position="259"/>
    </location>
</feature>
<dbReference type="FunFam" id="2.40.10.10:FF:000038">
    <property type="entry name" value="Serine protease"/>
    <property type="match status" value="1"/>
</dbReference>
<evidence type="ECO:0000256" key="1">
    <source>
        <dbReference type="ARBA" id="ARBA00003130"/>
    </source>
</evidence>
<dbReference type="InterPro" id="IPR001314">
    <property type="entry name" value="Peptidase_S1A"/>
</dbReference>
<dbReference type="OrthoDB" id="6261922at2759"/>
<dbReference type="InterPro" id="IPR018114">
    <property type="entry name" value="TRYPSIN_HIS"/>
</dbReference>
<dbReference type="Pfam" id="PF18322">
    <property type="entry name" value="CLIP_1"/>
    <property type="match status" value="1"/>
</dbReference>
<dbReference type="PROSITE" id="PS00134">
    <property type="entry name" value="TRYPSIN_HIS"/>
    <property type="match status" value="1"/>
</dbReference>
<evidence type="ECO:0000256" key="7">
    <source>
        <dbReference type="ARBA" id="ARBA00023157"/>
    </source>
</evidence>
<keyword evidence="14" id="KW-1185">Reference proteome</keyword>
<keyword evidence="4" id="KW-0964">Secreted</keyword>
<name>A0A7R9BDW2_9CRUS</name>
<keyword evidence="7" id="KW-1015">Disulfide bond</keyword>
<accession>A0A7R9BDW2</accession>
<keyword evidence="5" id="KW-0810">Translation regulation</keyword>
<dbReference type="GO" id="GO:0005576">
    <property type="term" value="C:extracellular region"/>
    <property type="evidence" value="ECO:0007669"/>
    <property type="project" value="UniProtKB-SubCell"/>
</dbReference>
<evidence type="ECO:0000256" key="10">
    <source>
        <dbReference type="SAM" id="MobiDB-lite"/>
    </source>
</evidence>
<dbReference type="GO" id="GO:0004252">
    <property type="term" value="F:serine-type endopeptidase activity"/>
    <property type="evidence" value="ECO:0007669"/>
    <property type="project" value="InterPro"/>
</dbReference>
<dbReference type="GO" id="GO:0006508">
    <property type="term" value="P:proteolysis"/>
    <property type="evidence" value="ECO:0007669"/>
    <property type="project" value="InterPro"/>
</dbReference>
<dbReference type="PROSITE" id="PS50240">
    <property type="entry name" value="TRYPSIN_DOM"/>
    <property type="match status" value="1"/>
</dbReference>
<dbReference type="CDD" id="cd00190">
    <property type="entry name" value="Tryp_SPc"/>
    <property type="match status" value="1"/>
</dbReference>
<evidence type="ECO:0000256" key="9">
    <source>
        <dbReference type="ARBA" id="ARBA00071306"/>
    </source>
</evidence>
<dbReference type="GO" id="GO:0003743">
    <property type="term" value="F:translation initiation factor activity"/>
    <property type="evidence" value="ECO:0007669"/>
    <property type="project" value="InterPro"/>
</dbReference>
<evidence type="ECO:0000259" key="11">
    <source>
        <dbReference type="PROSITE" id="PS50240"/>
    </source>
</evidence>
<evidence type="ECO:0000313" key="14">
    <source>
        <dbReference type="Proteomes" id="UP000678499"/>
    </source>
</evidence>
<keyword evidence="6" id="KW-0648">Protein biosynthesis</keyword>
<dbReference type="InterPro" id="IPR005874">
    <property type="entry name" value="SUI1_euk"/>
</dbReference>
<evidence type="ECO:0000313" key="13">
    <source>
        <dbReference type="EMBL" id="CAD7273435.1"/>
    </source>
</evidence>
<dbReference type="PANTHER" id="PTHR24258">
    <property type="entry name" value="SERINE PROTEASE-RELATED"/>
    <property type="match status" value="1"/>
</dbReference>
<comment type="subcellular location">
    <subcellularLocation>
        <location evidence="2">Secreted</location>
    </subcellularLocation>
</comment>
<dbReference type="GO" id="GO:0006417">
    <property type="term" value="P:regulation of translation"/>
    <property type="evidence" value="ECO:0007669"/>
    <property type="project" value="UniProtKB-KW"/>
</dbReference>
<dbReference type="InterPro" id="IPR009003">
    <property type="entry name" value="Peptidase_S1_PA"/>
</dbReference>
<evidence type="ECO:0000256" key="6">
    <source>
        <dbReference type="ARBA" id="ARBA00022917"/>
    </source>
</evidence>
<feature type="region of interest" description="Disordered" evidence="10">
    <location>
        <begin position="212"/>
        <end position="372"/>
    </location>
</feature>
<comment type="function">
    <text evidence="1">Probably involved in translation.</text>
</comment>
<reference evidence="13" key="1">
    <citation type="submission" date="2020-11" db="EMBL/GenBank/DDBJ databases">
        <authorList>
            <person name="Tran Van P."/>
        </authorList>
    </citation>
    <scope>NUCLEOTIDE SEQUENCE</scope>
</reference>
<evidence type="ECO:0000256" key="4">
    <source>
        <dbReference type="ARBA" id="ARBA00022525"/>
    </source>
</evidence>
<proteinExistence type="inferred from homology"/>
<dbReference type="SMART" id="SM00020">
    <property type="entry name" value="Tryp_SPc"/>
    <property type="match status" value="1"/>
</dbReference>
<dbReference type="FunFam" id="3.30.780.10:FF:000010">
    <property type="entry name" value="Protein translation factor SUI1"/>
    <property type="match status" value="1"/>
</dbReference>
<feature type="compositionally biased region" description="Gly residues" evidence="10">
    <location>
        <begin position="276"/>
        <end position="316"/>
    </location>
</feature>
<sequence>MSIQNLSTFDPFADANRGADEGVQDSLVHVRIQQRSGRKTLTTVQGLSADYDLKKIVRACKKEFACNGTVVEHQEYGEVLQLQGDQRENICQFLTRCGLVKQDQLKIHAKMFSFLPLTVLCMLCLRVESHWKRSPADVNAGTTEPVAGKDQKPLDPVVANAEDEFLKSYGGSYGGNKGNSGRESHPGLYDQQQPCIASGGLLGNQYPQVLPPGPVGPNQPYGSIPGKPGNNLGGGGLPPVPPVGSPGGYGLGKPSGGGLSPVPPAVPGVYGPGNPSLGGGFPPVSPGGPGGYGPGNAPFGGGLPPVSPGGPGGYGPGASISPGGPLQSHPQVLPAPPGGYGGGPGVPPINSGLPLKEPYGPGGGHSGPKKSKYNIPIENPKCEYPYDCVPFYLCQDGFILDTGEGIIDVRKDLNEEPKLIGGNCPNYLDVCCQQPDTQGITTTHPAPLFQPQCGRRNELGLGVRIMFNNQSYEAETQFGEFPWMAAILKTQLSEPDSKGHREEYDVYQCGGSLIHPQVILTAAHCVEYFRNDPQPLKVRLGEWDTQRDEYEPYPHEDRRVTKVILQDKFHKGTLFNDVALLFLDEPVELYHHIDTICLPDYGQNFEGSYCTVTGKLGSYQEVLKRIDVPVVSNYECQHSLRDTKLGKYFRLHPSFICAGGEPEKDACKGDGGSPLVCFDKYRQSYVQVGIVAWGIGCGQGGIPGVYADVVQQVDWINSIVTEYFSLKTPYFDLRSAAERSGVSKPEEKKDAATKV</sequence>
<evidence type="ECO:0000256" key="2">
    <source>
        <dbReference type="ARBA" id="ARBA00004613"/>
    </source>
</evidence>
<dbReference type="Pfam" id="PF01253">
    <property type="entry name" value="SUI1"/>
    <property type="match status" value="1"/>
</dbReference>
<dbReference type="PROSITE" id="PS50296">
    <property type="entry name" value="SUI1"/>
    <property type="match status" value="1"/>
</dbReference>
<gene>
    <name evidence="13" type="ORF">NMOB1V02_LOCUS1324</name>
</gene>
<feature type="domain" description="SUI1" evidence="12">
    <location>
        <begin position="28"/>
        <end position="98"/>
    </location>
</feature>
<dbReference type="PRINTS" id="PR00722">
    <property type="entry name" value="CHYMOTRYPSIN"/>
</dbReference>
<dbReference type="InterPro" id="IPR043504">
    <property type="entry name" value="Peptidase_S1_PA_chymotrypsin"/>
</dbReference>
<dbReference type="SUPFAM" id="SSF50494">
    <property type="entry name" value="Trypsin-like serine proteases"/>
    <property type="match status" value="1"/>
</dbReference>
<evidence type="ECO:0000256" key="3">
    <source>
        <dbReference type="ARBA" id="ARBA00005422"/>
    </source>
</evidence>
<dbReference type="InterPro" id="IPR036877">
    <property type="entry name" value="SUI1_dom_sf"/>
</dbReference>
<dbReference type="EMBL" id="OA882168">
    <property type="protein sequence ID" value="CAD7273435.1"/>
    <property type="molecule type" value="Genomic_DNA"/>
</dbReference>
<dbReference type="Gene3D" id="3.30.780.10">
    <property type="entry name" value="SUI1-like domain"/>
    <property type="match status" value="1"/>
</dbReference>
<dbReference type="SUPFAM" id="SSF55159">
    <property type="entry name" value="eIF1-like"/>
    <property type="match status" value="1"/>
</dbReference>
<dbReference type="CDD" id="cd11566">
    <property type="entry name" value="eIF1_SUI1"/>
    <property type="match status" value="1"/>
</dbReference>
<protein>
    <recommendedName>
        <fullName evidence="9">Eukaryotic translation initiation factor eIF1</fullName>
    </recommendedName>
    <alternativeName>
        <fullName evidence="8">Protein translation factor SUI1 homolog</fullName>
    </alternativeName>
</protein>
<evidence type="ECO:0000256" key="8">
    <source>
        <dbReference type="ARBA" id="ARBA00042714"/>
    </source>
</evidence>